<dbReference type="AlphaFoldDB" id="A0A917WZB8"/>
<reference evidence="1" key="2">
    <citation type="submission" date="2020-09" db="EMBL/GenBank/DDBJ databases">
        <authorList>
            <person name="Sun Q."/>
            <person name="Zhou Y."/>
        </authorList>
    </citation>
    <scope>NUCLEOTIDE SEQUENCE</scope>
    <source>
        <strain evidence="1">CGMCC 1.6333</strain>
    </source>
</reference>
<accession>A0A917WZB8</accession>
<name>A0A917WZB8_9BACI</name>
<dbReference type="EMBL" id="BMLG01000032">
    <property type="protein sequence ID" value="GGM43011.1"/>
    <property type="molecule type" value="Genomic_DNA"/>
</dbReference>
<dbReference type="RefSeq" id="WP_162879245.1">
    <property type="nucleotide sequence ID" value="NZ_BMLG01000032.1"/>
</dbReference>
<gene>
    <name evidence="1" type="ORF">GCM10011351_31240</name>
</gene>
<proteinExistence type="predicted"/>
<reference evidence="1" key="1">
    <citation type="journal article" date="2014" name="Int. J. Syst. Evol. Microbiol.">
        <title>Complete genome sequence of Corynebacterium casei LMG S-19264T (=DSM 44701T), isolated from a smear-ripened cheese.</title>
        <authorList>
            <consortium name="US DOE Joint Genome Institute (JGI-PGF)"/>
            <person name="Walter F."/>
            <person name="Albersmeier A."/>
            <person name="Kalinowski J."/>
            <person name="Ruckert C."/>
        </authorList>
    </citation>
    <scope>NUCLEOTIDE SEQUENCE</scope>
    <source>
        <strain evidence="1">CGMCC 1.6333</strain>
    </source>
</reference>
<protein>
    <submittedName>
        <fullName evidence="1">Uncharacterized protein</fullName>
    </submittedName>
</protein>
<sequence>MVLIGLVGCANKDIDVTSPLVFYGEGDTWTGILYVEQSQNDGENTFHVTQFSNLTYKDDFEQIKKKQKEEDDIPISYDFEGIDNRSVGGSGSRIQEATWSGVGTTHSHEYATKDDDFEVVVEWNDKKETFIMTYNEEKTTKVRRLGKEEALRHIYEPQK</sequence>
<organism evidence="1 2">
    <name type="scientific">Paraliobacillus quinghaiensis</name>
    <dbReference type="NCBI Taxonomy" id="470815"/>
    <lineage>
        <taxon>Bacteria</taxon>
        <taxon>Bacillati</taxon>
        <taxon>Bacillota</taxon>
        <taxon>Bacilli</taxon>
        <taxon>Bacillales</taxon>
        <taxon>Bacillaceae</taxon>
        <taxon>Paraliobacillus</taxon>
    </lineage>
</organism>
<keyword evidence="2" id="KW-1185">Reference proteome</keyword>
<comment type="caution">
    <text evidence="1">The sequence shown here is derived from an EMBL/GenBank/DDBJ whole genome shotgun (WGS) entry which is preliminary data.</text>
</comment>
<dbReference type="Proteomes" id="UP000618460">
    <property type="component" value="Unassembled WGS sequence"/>
</dbReference>
<evidence type="ECO:0000313" key="1">
    <source>
        <dbReference type="EMBL" id="GGM43011.1"/>
    </source>
</evidence>
<evidence type="ECO:0000313" key="2">
    <source>
        <dbReference type="Proteomes" id="UP000618460"/>
    </source>
</evidence>